<accession>A0A7J6S5W0</accession>
<gene>
    <name evidence="1" type="ORF">FOZ62_004088</name>
</gene>
<organism evidence="1 2">
    <name type="scientific">Perkinsus olseni</name>
    <name type="common">Perkinsus atlanticus</name>
    <dbReference type="NCBI Taxonomy" id="32597"/>
    <lineage>
        <taxon>Eukaryota</taxon>
        <taxon>Sar</taxon>
        <taxon>Alveolata</taxon>
        <taxon>Perkinsozoa</taxon>
        <taxon>Perkinsea</taxon>
        <taxon>Perkinsida</taxon>
        <taxon>Perkinsidae</taxon>
        <taxon>Perkinsus</taxon>
    </lineage>
</organism>
<evidence type="ECO:0000313" key="1">
    <source>
        <dbReference type="EMBL" id="KAF4727440.1"/>
    </source>
</evidence>
<protein>
    <submittedName>
        <fullName evidence="1">Uncharacterized protein</fullName>
    </submittedName>
</protein>
<dbReference type="Proteomes" id="UP000574390">
    <property type="component" value="Unassembled WGS sequence"/>
</dbReference>
<reference evidence="1 2" key="1">
    <citation type="submission" date="2020-04" db="EMBL/GenBank/DDBJ databases">
        <title>Perkinsus olseni comparative genomics.</title>
        <authorList>
            <person name="Bogema D.R."/>
        </authorList>
    </citation>
    <scope>NUCLEOTIDE SEQUENCE [LARGE SCALE GENOMIC DNA]</scope>
    <source>
        <strain evidence="1">ATCC PRA-205</strain>
    </source>
</reference>
<dbReference type="AlphaFoldDB" id="A0A7J6S5W0"/>
<comment type="caution">
    <text evidence="1">The sequence shown here is derived from an EMBL/GenBank/DDBJ whole genome shotgun (WGS) entry which is preliminary data.</text>
</comment>
<name>A0A7J6S5W0_PEROL</name>
<proteinExistence type="predicted"/>
<sequence length="86" mass="9831">MQPWATTKEWLLNVKFSQQDQFKNTKDVDLKTDKTTTIGQIRYLKLLHGARIVFVKLYGAGQDIAQAAALPTLETLNYFILDTFPV</sequence>
<evidence type="ECO:0000313" key="2">
    <source>
        <dbReference type="Proteomes" id="UP000574390"/>
    </source>
</evidence>
<dbReference type="EMBL" id="JABANM010017630">
    <property type="protein sequence ID" value="KAF4727440.1"/>
    <property type="molecule type" value="Genomic_DNA"/>
</dbReference>